<comment type="subcellular location">
    <subcellularLocation>
        <location evidence="1">Membrane</location>
        <topology evidence="1">Single-pass membrane protein</topology>
    </subcellularLocation>
</comment>
<feature type="signal peptide" evidence="6">
    <location>
        <begin position="1"/>
        <end position="21"/>
    </location>
</feature>
<dbReference type="InterPro" id="IPR025287">
    <property type="entry name" value="WAK_GUB"/>
</dbReference>
<comment type="caution">
    <text evidence="8">The sequence shown here is derived from an EMBL/GenBank/DDBJ whole genome shotgun (WGS) entry which is preliminary data.</text>
</comment>
<dbReference type="EMBL" id="JANJYJ010000006">
    <property type="protein sequence ID" value="KAK3205765.1"/>
    <property type="molecule type" value="Genomic_DNA"/>
</dbReference>
<evidence type="ECO:0000256" key="2">
    <source>
        <dbReference type="ARBA" id="ARBA00022692"/>
    </source>
</evidence>
<protein>
    <recommendedName>
        <fullName evidence="7">Wall-associated receptor kinase galacturonan-binding domain-containing protein</fullName>
    </recommendedName>
</protein>
<dbReference type="GO" id="GO:0016020">
    <property type="term" value="C:membrane"/>
    <property type="evidence" value="ECO:0007669"/>
    <property type="project" value="UniProtKB-SubCell"/>
</dbReference>
<name>A0AAE0E330_9ROSI</name>
<accession>A0AAE0E330</accession>
<organism evidence="8 9">
    <name type="scientific">Dipteronia sinensis</name>
    <dbReference type="NCBI Taxonomy" id="43782"/>
    <lineage>
        <taxon>Eukaryota</taxon>
        <taxon>Viridiplantae</taxon>
        <taxon>Streptophyta</taxon>
        <taxon>Embryophyta</taxon>
        <taxon>Tracheophyta</taxon>
        <taxon>Spermatophyta</taxon>
        <taxon>Magnoliopsida</taxon>
        <taxon>eudicotyledons</taxon>
        <taxon>Gunneridae</taxon>
        <taxon>Pentapetalae</taxon>
        <taxon>rosids</taxon>
        <taxon>malvids</taxon>
        <taxon>Sapindales</taxon>
        <taxon>Sapindaceae</taxon>
        <taxon>Hippocastanoideae</taxon>
        <taxon>Acereae</taxon>
        <taxon>Dipteronia</taxon>
    </lineage>
</organism>
<dbReference type="GO" id="GO:0030247">
    <property type="term" value="F:polysaccharide binding"/>
    <property type="evidence" value="ECO:0007669"/>
    <property type="project" value="InterPro"/>
</dbReference>
<keyword evidence="3 6" id="KW-0732">Signal</keyword>
<feature type="chain" id="PRO_5041915035" description="Wall-associated receptor kinase galacturonan-binding domain-containing protein" evidence="6">
    <location>
        <begin position="22"/>
        <end position="158"/>
    </location>
</feature>
<dbReference type="AlphaFoldDB" id="A0AAE0E330"/>
<dbReference type="Proteomes" id="UP001281410">
    <property type="component" value="Unassembled WGS sequence"/>
</dbReference>
<keyword evidence="2" id="KW-0812">Transmembrane</keyword>
<reference evidence="8" key="1">
    <citation type="journal article" date="2023" name="Plant J.">
        <title>Genome sequences and population genomics provide insights into the demographic history, inbreeding, and mutation load of two 'living fossil' tree species of Dipteronia.</title>
        <authorList>
            <person name="Feng Y."/>
            <person name="Comes H.P."/>
            <person name="Chen J."/>
            <person name="Zhu S."/>
            <person name="Lu R."/>
            <person name="Zhang X."/>
            <person name="Li P."/>
            <person name="Qiu J."/>
            <person name="Olsen K.M."/>
            <person name="Qiu Y."/>
        </authorList>
    </citation>
    <scope>NUCLEOTIDE SEQUENCE</scope>
    <source>
        <strain evidence="8">NBL</strain>
    </source>
</reference>
<feature type="domain" description="Wall-associated receptor kinase galacturonan-binding" evidence="7">
    <location>
        <begin position="31"/>
        <end position="80"/>
    </location>
</feature>
<keyword evidence="9" id="KW-1185">Reference proteome</keyword>
<keyword evidence="5" id="KW-0472">Membrane</keyword>
<proteinExistence type="predicted"/>
<evidence type="ECO:0000256" key="6">
    <source>
        <dbReference type="SAM" id="SignalP"/>
    </source>
</evidence>
<evidence type="ECO:0000313" key="9">
    <source>
        <dbReference type="Proteomes" id="UP001281410"/>
    </source>
</evidence>
<keyword evidence="4" id="KW-1133">Transmembrane helix</keyword>
<dbReference type="PANTHER" id="PTHR33491">
    <property type="entry name" value="OSJNBA0016N04.9 PROTEIN"/>
    <property type="match status" value="1"/>
</dbReference>
<evidence type="ECO:0000256" key="3">
    <source>
        <dbReference type="ARBA" id="ARBA00022729"/>
    </source>
</evidence>
<dbReference type="Pfam" id="PF13947">
    <property type="entry name" value="GUB_WAK_bind"/>
    <property type="match status" value="1"/>
</dbReference>
<evidence type="ECO:0000259" key="7">
    <source>
        <dbReference type="Pfam" id="PF13947"/>
    </source>
</evidence>
<sequence length="158" mass="17347">MIPPLLFQLMILLSWPINVLAESPAIAKPDCPTNCRNVSIPFPFGIGAGCYLDDWYEVTCNSSGPFLRSINLEVLNISISLDASTMLVNHPVIYSCDDNDVMNETVDLERSPFFFSDANRFTGVGCNTFAYLSSNISIISAACLSVTKAKKALLQQKQ</sequence>
<evidence type="ECO:0000256" key="5">
    <source>
        <dbReference type="ARBA" id="ARBA00023136"/>
    </source>
</evidence>
<gene>
    <name evidence="8" type="ORF">Dsin_019811</name>
</gene>
<evidence type="ECO:0000256" key="4">
    <source>
        <dbReference type="ARBA" id="ARBA00022989"/>
    </source>
</evidence>
<evidence type="ECO:0000256" key="1">
    <source>
        <dbReference type="ARBA" id="ARBA00004167"/>
    </source>
</evidence>
<evidence type="ECO:0000313" key="8">
    <source>
        <dbReference type="EMBL" id="KAK3205765.1"/>
    </source>
</evidence>